<dbReference type="AlphaFoldDB" id="A0A225E2N2"/>
<protein>
    <submittedName>
        <fullName evidence="1">Uncharacterized protein</fullName>
    </submittedName>
</protein>
<accession>A0A225E2N2</accession>
<name>A0A225E2N2_9BACT</name>
<keyword evidence="2" id="KW-1185">Reference proteome</keyword>
<evidence type="ECO:0000313" key="2">
    <source>
        <dbReference type="Proteomes" id="UP000214646"/>
    </source>
</evidence>
<dbReference type="RefSeq" id="WP_088252829.1">
    <property type="nucleotide sequence ID" value="NZ_NIDE01000002.1"/>
</dbReference>
<reference evidence="2" key="1">
    <citation type="submission" date="2017-06" db="EMBL/GenBank/DDBJ databases">
        <title>Genome analysis of Fimbriiglobus ruber SP5, the first member of the order Planctomycetales with confirmed chitinolytic capability.</title>
        <authorList>
            <person name="Ravin N.V."/>
            <person name="Rakitin A.L."/>
            <person name="Ivanova A.A."/>
            <person name="Beletsky A.V."/>
            <person name="Kulichevskaya I.S."/>
            <person name="Mardanov A.V."/>
            <person name="Dedysh S.N."/>
        </authorList>
    </citation>
    <scope>NUCLEOTIDE SEQUENCE [LARGE SCALE GENOMIC DNA]</scope>
    <source>
        <strain evidence="2">SP5</strain>
    </source>
</reference>
<evidence type="ECO:0000313" key="1">
    <source>
        <dbReference type="EMBL" id="OWK45048.1"/>
    </source>
</evidence>
<dbReference type="EMBL" id="NIDE01000002">
    <property type="protein sequence ID" value="OWK45048.1"/>
    <property type="molecule type" value="Genomic_DNA"/>
</dbReference>
<comment type="caution">
    <text evidence="1">The sequence shown here is derived from an EMBL/GenBank/DDBJ whole genome shotgun (WGS) entry which is preliminary data.</text>
</comment>
<organism evidence="1 2">
    <name type="scientific">Fimbriiglobus ruber</name>
    <dbReference type="NCBI Taxonomy" id="1908690"/>
    <lineage>
        <taxon>Bacteria</taxon>
        <taxon>Pseudomonadati</taxon>
        <taxon>Planctomycetota</taxon>
        <taxon>Planctomycetia</taxon>
        <taxon>Gemmatales</taxon>
        <taxon>Gemmataceae</taxon>
        <taxon>Fimbriiglobus</taxon>
    </lineage>
</organism>
<dbReference type="Proteomes" id="UP000214646">
    <property type="component" value="Unassembled WGS sequence"/>
</dbReference>
<sequence>MPQAIDVTGLSPEAVRAVESLVNLLREKGTVSAAPAPSVFDLFGKAPHLRSGDDIAKQIQDERAAWGDS</sequence>
<gene>
    <name evidence="1" type="ORF">FRUB_01379</name>
</gene>
<proteinExistence type="predicted"/>